<name>A0A3M6VWR2_9STRA</name>
<dbReference type="InterPro" id="IPR036872">
    <property type="entry name" value="CH_dom_sf"/>
</dbReference>
<evidence type="ECO:0000313" key="8">
    <source>
        <dbReference type="EMBL" id="RMX70070.1"/>
    </source>
</evidence>
<dbReference type="InterPro" id="IPR008636">
    <property type="entry name" value="Hook_C"/>
</dbReference>
<feature type="domain" description="HOOK N-terminal" evidence="7">
    <location>
        <begin position="66"/>
        <end position="114"/>
    </location>
</feature>
<keyword evidence="3 4" id="KW-0175">Coiled coil</keyword>
<evidence type="ECO:0000256" key="1">
    <source>
        <dbReference type="ARBA" id="ARBA00004496"/>
    </source>
</evidence>
<evidence type="ECO:0000313" key="11">
    <source>
        <dbReference type="Proteomes" id="UP000286097"/>
    </source>
</evidence>
<keyword evidence="2" id="KW-0963">Cytoplasm</keyword>
<comment type="caution">
    <text evidence="8">The sequence shown here is derived from an EMBL/GenBank/DDBJ whole genome shotgun (WGS) entry which is preliminary data.</text>
</comment>
<feature type="compositionally biased region" description="Polar residues" evidence="5">
    <location>
        <begin position="948"/>
        <end position="964"/>
    </location>
</feature>
<feature type="domain" description="Hook C-terminal" evidence="6">
    <location>
        <begin position="159"/>
        <end position="450"/>
    </location>
</feature>
<protein>
    <recommendedName>
        <fullName evidence="12">Hook C-terminal domain-containing protein</fullName>
    </recommendedName>
</protein>
<evidence type="ECO:0000256" key="2">
    <source>
        <dbReference type="ARBA" id="ARBA00022490"/>
    </source>
</evidence>
<evidence type="ECO:0000256" key="4">
    <source>
        <dbReference type="SAM" id="Coils"/>
    </source>
</evidence>
<organism evidence="8 10">
    <name type="scientific">Peronospora effusa</name>
    <dbReference type="NCBI Taxonomy" id="542832"/>
    <lineage>
        <taxon>Eukaryota</taxon>
        <taxon>Sar</taxon>
        <taxon>Stramenopiles</taxon>
        <taxon>Oomycota</taxon>
        <taxon>Peronosporomycetes</taxon>
        <taxon>Peronosporales</taxon>
        <taxon>Peronosporaceae</taxon>
        <taxon>Peronospora</taxon>
    </lineage>
</organism>
<dbReference type="PANTHER" id="PTHR18947:SF28">
    <property type="entry name" value="GIRDIN, ISOFORM A"/>
    <property type="match status" value="1"/>
</dbReference>
<dbReference type="EMBL" id="QLLG01000007">
    <property type="protein sequence ID" value="RMX70070.1"/>
    <property type="molecule type" value="Genomic_DNA"/>
</dbReference>
<dbReference type="SUPFAM" id="SSF116907">
    <property type="entry name" value="Hook domain"/>
    <property type="match status" value="1"/>
</dbReference>
<dbReference type="GO" id="GO:0030705">
    <property type="term" value="P:cytoskeleton-dependent intracellular transport"/>
    <property type="evidence" value="ECO:0007669"/>
    <property type="project" value="InterPro"/>
</dbReference>
<dbReference type="VEuPathDB" id="FungiDB:DD237_001783"/>
<dbReference type="Pfam" id="PF05622">
    <property type="entry name" value="HOOK"/>
    <property type="match status" value="1"/>
</dbReference>
<sequence length="1049" mass="120073">MATEAMSLMRWLGFYTTDRQEQCVSVVLRLLKLAFPAALSDRQGWKDVVMTLELFYETSLTFEIQKLNESSPETLRNVLELVLAAVVQCEAKETFVKDILSMDDAVQTDLMTIIERVMRQGARGEKREEKKEEKEIHEALGRHSPLYLTRYAALEQQERENKVLKEENIQLAEELTQTMKKYHEMKAEKEEMVINVQQWKEQMEADGLRRERSLHAEYDGRIQTLQLQLGAIKTELDDKTVLASKVPALRDEVDLLRPVASKLVKMEAAVVKYKAKIDELAGAKDNLRRLEGTNADLIETNLALESQLAKAASWQRKLMEAKETNTIMEFRVSELKTQLARERQELVLARADITSLQSTLQEAKALNAQLQQSADHLLSVDVTGNDSSSSAPTVASGISELNPELMQKLIRLEYENVALKNQVDSETGARIEGLLDEVDDMTRVKKYFEQKYFDSQYVLQSTTFEFKSTKAELDLTIARLQANAGQLREWHWCLQEDVAAQAVEKQTAVAERDCLAARLYDGIERQHYLTRVLSSREHELSEIRNVNEALAWQNERLIEQCERLSQRKEALEANLARQNECVAMQAEDAKAKELRLWQQNTRELTQICVQNKKQVADIISSMTLLVDAKSAEIVQLTSKLQKVRLEHDIDRQKLEAAHISTAKELKLYQQQYSISNADWNTKEEKLKSRIKELERLCSQCTKQELALKSIIKSQLQSNGQLVAQNKVMKADAVKSRETIAIFENTTTRLESKVALLERQRSHFFAQEERKRDTVDRISSYSCQLSTQVTLVVAELEKVLEENKKLHAKQSRCHCCRESPRGTPDSDQKAKKNYMNRIQQMEHDQQQVEHKRRGLLLVNAKLILEQKELHVKNASLSNEIRELKESVNHWRLCDERRKKKEGHASVALENNVMKLPSPCAKRSRGLPTDTAEQRAKLEHEQKTTELPRRSQNSSHDSSVARLSSSRMHEGSVSFDHEKRIAKRKRKQEKDGTVGETTRIESGLIANCNSTDAEASTSGSTSTLRSHFIARSLAPDKLKQDTEKPSECNQQ</sequence>
<feature type="coiled-coil region" evidence="4">
    <location>
        <begin position="830"/>
        <end position="885"/>
    </location>
</feature>
<dbReference type="OrthoDB" id="49395at2759"/>
<dbReference type="Gene3D" id="1.10.418.10">
    <property type="entry name" value="Calponin-like domain"/>
    <property type="match status" value="1"/>
</dbReference>
<feature type="compositionally biased region" description="Polar residues" evidence="5">
    <location>
        <begin position="1005"/>
        <end position="1023"/>
    </location>
</feature>
<feature type="compositionally biased region" description="Basic and acidic residues" evidence="5">
    <location>
        <begin position="1032"/>
        <end position="1049"/>
    </location>
</feature>
<dbReference type="PANTHER" id="PTHR18947">
    <property type="entry name" value="HOOK PROTEINS"/>
    <property type="match status" value="1"/>
</dbReference>
<dbReference type="GO" id="GO:0005737">
    <property type="term" value="C:cytoplasm"/>
    <property type="evidence" value="ECO:0007669"/>
    <property type="project" value="UniProtKB-SubCell"/>
</dbReference>
<dbReference type="Pfam" id="PF19047">
    <property type="entry name" value="HOOK_N"/>
    <property type="match status" value="1"/>
</dbReference>
<proteinExistence type="predicted"/>
<dbReference type="GO" id="GO:0051959">
    <property type="term" value="F:dynein light intermediate chain binding"/>
    <property type="evidence" value="ECO:0007669"/>
    <property type="project" value="TreeGrafter"/>
</dbReference>
<dbReference type="GO" id="GO:0008017">
    <property type="term" value="F:microtubule binding"/>
    <property type="evidence" value="ECO:0007669"/>
    <property type="project" value="InterPro"/>
</dbReference>
<evidence type="ECO:0000256" key="3">
    <source>
        <dbReference type="ARBA" id="ARBA00023054"/>
    </source>
</evidence>
<accession>A0A3M6VWR2</accession>
<evidence type="ECO:0000313" key="10">
    <source>
        <dbReference type="Proteomes" id="UP000282087"/>
    </source>
</evidence>
<feature type="compositionally biased region" description="Basic and acidic residues" evidence="5">
    <location>
        <begin position="930"/>
        <end position="947"/>
    </location>
</feature>
<gene>
    <name evidence="9" type="ORF">DD237_001783</name>
    <name evidence="8" type="ORF">DD238_000886</name>
</gene>
<evidence type="ECO:0000256" key="5">
    <source>
        <dbReference type="SAM" id="MobiDB-lite"/>
    </source>
</evidence>
<feature type="compositionally biased region" description="Basic and acidic residues" evidence="5">
    <location>
        <begin position="965"/>
        <end position="977"/>
    </location>
</feature>
<keyword evidence="10" id="KW-1185">Reference proteome</keyword>
<comment type="subcellular location">
    <subcellularLocation>
        <location evidence="1">Cytoplasm</location>
    </subcellularLocation>
</comment>
<feature type="coiled-coil region" evidence="4">
    <location>
        <begin position="154"/>
        <end position="202"/>
    </location>
</feature>
<evidence type="ECO:0008006" key="12">
    <source>
        <dbReference type="Google" id="ProtNLM"/>
    </source>
</evidence>
<feature type="coiled-coil region" evidence="4">
    <location>
        <begin position="270"/>
        <end position="373"/>
    </location>
</feature>
<evidence type="ECO:0000259" key="7">
    <source>
        <dbReference type="Pfam" id="PF19047"/>
    </source>
</evidence>
<evidence type="ECO:0000313" key="9">
    <source>
        <dbReference type="EMBL" id="RQM18485.1"/>
    </source>
</evidence>
<feature type="region of interest" description="Disordered" evidence="5">
    <location>
        <begin position="897"/>
        <end position="1049"/>
    </location>
</feature>
<dbReference type="GO" id="GO:0031122">
    <property type="term" value="P:cytoplasmic microtubule organization"/>
    <property type="evidence" value="ECO:0007669"/>
    <property type="project" value="InterPro"/>
</dbReference>
<dbReference type="Proteomes" id="UP000286097">
    <property type="component" value="Unassembled WGS sequence"/>
</dbReference>
<reference evidence="10 11" key="1">
    <citation type="submission" date="2018-06" db="EMBL/GenBank/DDBJ databases">
        <title>Comparative genomics of downy mildews reveals potential adaptations to biotrophy.</title>
        <authorList>
            <person name="Fletcher K."/>
            <person name="Klosterman S.J."/>
            <person name="Derevnina L."/>
            <person name="Martin F."/>
            <person name="Koike S."/>
            <person name="Reyes Chin-Wo S."/>
            <person name="Mou B."/>
            <person name="Michelmore R."/>
        </authorList>
    </citation>
    <scope>NUCLEOTIDE SEQUENCE [LARGE SCALE GENOMIC DNA]</scope>
    <source>
        <strain evidence="9 11">R13</strain>
        <strain evidence="8 10">R14</strain>
    </source>
</reference>
<dbReference type="AlphaFoldDB" id="A0A3M6VWR2"/>
<dbReference type="Proteomes" id="UP000282087">
    <property type="component" value="Unassembled WGS sequence"/>
</dbReference>
<evidence type="ECO:0000259" key="6">
    <source>
        <dbReference type="Pfam" id="PF05622"/>
    </source>
</evidence>
<dbReference type="GO" id="GO:0005815">
    <property type="term" value="C:microtubule organizing center"/>
    <property type="evidence" value="ECO:0007669"/>
    <property type="project" value="TreeGrafter"/>
</dbReference>
<feature type="coiled-coil region" evidence="4">
    <location>
        <begin position="676"/>
        <end position="703"/>
    </location>
</feature>
<feature type="coiled-coil region" evidence="4">
    <location>
        <begin position="547"/>
        <end position="581"/>
    </location>
</feature>
<dbReference type="EMBL" id="QKXF01000054">
    <property type="protein sequence ID" value="RQM18485.1"/>
    <property type="molecule type" value="Genomic_DNA"/>
</dbReference>
<dbReference type="InterPro" id="IPR043936">
    <property type="entry name" value="HOOK_N"/>
</dbReference>